<dbReference type="KEGG" id="asz:ASN_753"/>
<keyword evidence="1" id="KW-0472">Membrane</keyword>
<keyword evidence="3" id="KW-1185">Reference proteome</keyword>
<gene>
    <name evidence="2" type="ORF">ASN_753</name>
</gene>
<dbReference type="AlphaFoldDB" id="A0A0U5ETI5"/>
<accession>A0A0U5ETI5</accession>
<dbReference type="Proteomes" id="UP000056109">
    <property type="component" value="Chromosome I"/>
</dbReference>
<name>A0A0U5ETI5_9PROT</name>
<protein>
    <submittedName>
        <fullName evidence="2">Uncharacterized protein</fullName>
    </submittedName>
</protein>
<dbReference type="RefSeq" id="WP_058987167.1">
    <property type="nucleotide sequence ID" value="NZ_LN606600.1"/>
</dbReference>
<sequence>MPDTARKPFARPTAAAVSRQSEKRRAVYRRMAWLAAATVLAYLMAHFLVMHAVLGNGPENRLATTMAEAVAIALLPLLILLGYGARTHAWGLWVLLVLCGGMALYNRIAP</sequence>
<dbReference type="PATRIC" id="fig|446692.3.peg.720"/>
<dbReference type="EMBL" id="LN606600">
    <property type="protein sequence ID" value="CEF40160.1"/>
    <property type="molecule type" value="Genomic_DNA"/>
</dbReference>
<organism evidence="2 3">
    <name type="scientific">Acetobacter senegalensis</name>
    <dbReference type="NCBI Taxonomy" id="446692"/>
    <lineage>
        <taxon>Bacteria</taxon>
        <taxon>Pseudomonadati</taxon>
        <taxon>Pseudomonadota</taxon>
        <taxon>Alphaproteobacteria</taxon>
        <taxon>Acetobacterales</taxon>
        <taxon>Acetobacteraceae</taxon>
        <taxon>Acetobacter</taxon>
    </lineage>
</organism>
<evidence type="ECO:0000256" key="1">
    <source>
        <dbReference type="SAM" id="Phobius"/>
    </source>
</evidence>
<proteinExistence type="predicted"/>
<keyword evidence="1" id="KW-0812">Transmembrane</keyword>
<feature type="transmembrane region" description="Helical" evidence="1">
    <location>
        <begin position="66"/>
        <end position="83"/>
    </location>
</feature>
<keyword evidence="1" id="KW-1133">Transmembrane helix</keyword>
<evidence type="ECO:0000313" key="2">
    <source>
        <dbReference type="EMBL" id="CEF40160.1"/>
    </source>
</evidence>
<dbReference type="GeneID" id="34781905"/>
<evidence type="ECO:0000313" key="3">
    <source>
        <dbReference type="Proteomes" id="UP000056109"/>
    </source>
</evidence>
<feature type="transmembrane region" description="Helical" evidence="1">
    <location>
        <begin position="31"/>
        <end position="54"/>
    </location>
</feature>
<feature type="transmembrane region" description="Helical" evidence="1">
    <location>
        <begin position="90"/>
        <end position="108"/>
    </location>
</feature>
<reference evidence="3" key="1">
    <citation type="submission" date="2014-09" db="EMBL/GenBank/DDBJ databases">
        <authorList>
            <person name="Illeghems K.G."/>
        </authorList>
    </citation>
    <scope>NUCLEOTIDE SEQUENCE [LARGE SCALE GENOMIC DNA]</scope>
    <source>
        <strain evidence="3">108B</strain>
    </source>
</reference>